<dbReference type="SMART" id="SM00210">
    <property type="entry name" value="TSPN"/>
    <property type="match status" value="1"/>
</dbReference>
<feature type="non-terminal residue" evidence="7">
    <location>
        <position position="636"/>
    </location>
</feature>
<accession>A0ABU7D2W2</accession>
<comment type="caution">
    <text evidence="7">The sequence shown here is derived from an EMBL/GenBank/DDBJ whole genome shotgun (WGS) entry which is preliminary data.</text>
</comment>
<dbReference type="EMBL" id="JAHUTJ010016398">
    <property type="protein sequence ID" value="MED6269502.1"/>
    <property type="molecule type" value="Genomic_DNA"/>
</dbReference>
<name>A0ABU7D2W2_9TELE</name>
<keyword evidence="1" id="KW-0732">Signal</keyword>
<reference evidence="7 8" key="1">
    <citation type="submission" date="2021-06" db="EMBL/GenBank/DDBJ databases">
        <authorList>
            <person name="Palmer J.M."/>
        </authorList>
    </citation>
    <scope>NUCLEOTIDE SEQUENCE [LARGE SCALE GENOMIC DNA]</scope>
    <source>
        <strain evidence="7 8">CL_MEX2019</strain>
        <tissue evidence="7">Muscle</tissue>
    </source>
</reference>
<evidence type="ECO:0000313" key="7">
    <source>
        <dbReference type="EMBL" id="MED6269502.1"/>
    </source>
</evidence>
<dbReference type="Proteomes" id="UP001352852">
    <property type="component" value="Unassembled WGS sequence"/>
</dbReference>
<dbReference type="SUPFAM" id="SSF49899">
    <property type="entry name" value="Concanavalin A-like lectins/glucanases"/>
    <property type="match status" value="1"/>
</dbReference>
<evidence type="ECO:0000256" key="3">
    <source>
        <dbReference type="SAM" id="MobiDB-lite"/>
    </source>
</evidence>
<gene>
    <name evidence="7" type="ORF">CHARACLAT_000054</name>
</gene>
<feature type="region of interest" description="Disordered" evidence="3">
    <location>
        <begin position="504"/>
        <end position="523"/>
    </location>
</feature>
<dbReference type="SMART" id="SM00282">
    <property type="entry name" value="LamG"/>
    <property type="match status" value="1"/>
</dbReference>
<feature type="region of interest" description="Disordered" evidence="3">
    <location>
        <begin position="548"/>
        <end position="623"/>
    </location>
</feature>
<feature type="transmembrane region" description="Helical" evidence="4">
    <location>
        <begin position="174"/>
        <end position="193"/>
    </location>
</feature>
<protein>
    <recommendedName>
        <fullName evidence="9">Collagen alpha-1(XI) chain</fullName>
    </recommendedName>
</protein>
<dbReference type="InterPro" id="IPR048287">
    <property type="entry name" value="TSPN-like_N"/>
</dbReference>
<dbReference type="InterPro" id="IPR001791">
    <property type="entry name" value="Laminin_G"/>
</dbReference>
<keyword evidence="8" id="KW-1185">Reference proteome</keyword>
<evidence type="ECO:0008006" key="9">
    <source>
        <dbReference type="Google" id="ProtNLM"/>
    </source>
</evidence>
<evidence type="ECO:0000256" key="4">
    <source>
        <dbReference type="SAM" id="Phobius"/>
    </source>
</evidence>
<evidence type="ECO:0000259" key="6">
    <source>
        <dbReference type="SMART" id="SM00282"/>
    </source>
</evidence>
<proteinExistence type="predicted"/>
<dbReference type="Pfam" id="PF02210">
    <property type="entry name" value="Laminin_G_2"/>
    <property type="match status" value="1"/>
</dbReference>
<dbReference type="Gene3D" id="2.60.120.200">
    <property type="match status" value="1"/>
</dbReference>
<dbReference type="Pfam" id="PF01391">
    <property type="entry name" value="Collagen"/>
    <property type="match status" value="1"/>
</dbReference>
<feature type="domain" description="Thrombospondin-like N-terminal" evidence="5">
    <location>
        <begin position="198"/>
        <end position="387"/>
    </location>
</feature>
<keyword evidence="4" id="KW-1133">Transmembrane helix</keyword>
<sequence>MDMVSNNTQVGCGVDTMLNCSPQPLTSVRALLLRQWPSFIPSHPLHACVPPPPPTSLASPPPSSPPSLYSFSCDFSCMYLSTALEPPPPAAFVSPSLTSSSPLVYFETRPGSDLFQCVVASRKVQSGSPPRLAFCERITSTLSCVYSSARPANLCNAMDIRDCPFRKKRRPFRMGFPSFALVTVALILCQTTVARADPVDVLRALQVPSLPEGVKKVPGFCTSRRSSSPDHAYRITKKAQISAPTKQLFSGRFPENFSIMTLIKPQAGLQAFLLSIYSEQGIQQLGIELGRSPVFLYEDQHGKPAPEDYPLFKGINLADGKWHRIAFSVSKKNVTLLLDCKKKMTRPLPRGNNAEVDTNGITVFGARLLDEEVFQGDIQQLLIASNPQAAYDFCEHYSPNCDSPLPKTQAQDPNTYDVDTEYSEAGHTPTDTDYYYEEMVPQPDGEVIGQDEVSVQPQVEPGLEGAEVDATKAGGVGEEVFSEDYVTGDLGMREYDYSYKDYNEPLPETGEADGYGGPALSAVTDEGGARIRGISGQKGEKGEPAVLEPGMLIEGPPGPEGPAGLPGPSGPSGPPGSVGDPGERGPPGRSGLPGADGVPGPPGTSVMLPFRFGQSGGDKGPAVSVQEAQAAAILSQ</sequence>
<organism evidence="7 8">
    <name type="scientific">Characodon lateralis</name>
    <dbReference type="NCBI Taxonomy" id="208331"/>
    <lineage>
        <taxon>Eukaryota</taxon>
        <taxon>Metazoa</taxon>
        <taxon>Chordata</taxon>
        <taxon>Craniata</taxon>
        <taxon>Vertebrata</taxon>
        <taxon>Euteleostomi</taxon>
        <taxon>Actinopterygii</taxon>
        <taxon>Neopterygii</taxon>
        <taxon>Teleostei</taxon>
        <taxon>Neoteleostei</taxon>
        <taxon>Acanthomorphata</taxon>
        <taxon>Ovalentaria</taxon>
        <taxon>Atherinomorphae</taxon>
        <taxon>Cyprinodontiformes</taxon>
        <taxon>Goodeidae</taxon>
        <taxon>Characodon</taxon>
    </lineage>
</organism>
<evidence type="ECO:0000259" key="5">
    <source>
        <dbReference type="SMART" id="SM00210"/>
    </source>
</evidence>
<evidence type="ECO:0000313" key="8">
    <source>
        <dbReference type="Proteomes" id="UP001352852"/>
    </source>
</evidence>
<keyword evidence="4" id="KW-0472">Membrane</keyword>
<keyword evidence="2" id="KW-0677">Repeat</keyword>
<dbReference type="PANTHER" id="PTHR24637:SF354">
    <property type="entry name" value="COLLAGEN"/>
    <property type="match status" value="1"/>
</dbReference>
<evidence type="ECO:0000256" key="2">
    <source>
        <dbReference type="ARBA" id="ARBA00022737"/>
    </source>
</evidence>
<feature type="domain" description="Laminin G" evidence="6">
    <location>
        <begin position="255"/>
        <end position="386"/>
    </location>
</feature>
<dbReference type="InterPro" id="IPR008160">
    <property type="entry name" value="Collagen"/>
</dbReference>
<evidence type="ECO:0000256" key="1">
    <source>
        <dbReference type="ARBA" id="ARBA00022729"/>
    </source>
</evidence>
<keyword evidence="4" id="KW-0812">Transmembrane</keyword>
<dbReference type="PANTHER" id="PTHR24637">
    <property type="entry name" value="COLLAGEN"/>
    <property type="match status" value="1"/>
</dbReference>
<dbReference type="InterPro" id="IPR013320">
    <property type="entry name" value="ConA-like_dom_sf"/>
</dbReference>